<gene>
    <name evidence="3" type="ORF">CEPIT_LOCUS20354</name>
</gene>
<evidence type="ECO:0000313" key="3">
    <source>
        <dbReference type="EMBL" id="CAH9113530.1"/>
    </source>
</evidence>
<keyword evidence="4" id="KW-1185">Reference proteome</keyword>
<proteinExistence type="predicted"/>
<dbReference type="AlphaFoldDB" id="A0AAV0DZY9"/>
<evidence type="ECO:0000313" key="4">
    <source>
        <dbReference type="Proteomes" id="UP001152523"/>
    </source>
</evidence>
<sequence>MAEPAPSSASIGGSTVAEEEQRNKPINPLLSLLSAFLQLFKPPPSPKPAAPEETQPISPKQELPKEEEKPSVVKFPKAEFPSLKLESQESETDTNPVVLWQVYAIGGFFVLKWAWSRWNERKLKKRPSNENTPPPSMD</sequence>
<keyword evidence="2" id="KW-0812">Transmembrane</keyword>
<organism evidence="3 4">
    <name type="scientific">Cuscuta epithymum</name>
    <dbReference type="NCBI Taxonomy" id="186058"/>
    <lineage>
        <taxon>Eukaryota</taxon>
        <taxon>Viridiplantae</taxon>
        <taxon>Streptophyta</taxon>
        <taxon>Embryophyta</taxon>
        <taxon>Tracheophyta</taxon>
        <taxon>Spermatophyta</taxon>
        <taxon>Magnoliopsida</taxon>
        <taxon>eudicotyledons</taxon>
        <taxon>Gunneridae</taxon>
        <taxon>Pentapetalae</taxon>
        <taxon>asterids</taxon>
        <taxon>lamiids</taxon>
        <taxon>Solanales</taxon>
        <taxon>Convolvulaceae</taxon>
        <taxon>Cuscuteae</taxon>
        <taxon>Cuscuta</taxon>
        <taxon>Cuscuta subgen. Cuscuta</taxon>
    </lineage>
</organism>
<dbReference type="GO" id="GO:0009507">
    <property type="term" value="C:chloroplast"/>
    <property type="evidence" value="ECO:0007669"/>
    <property type="project" value="TreeGrafter"/>
</dbReference>
<keyword evidence="2" id="KW-1133">Transmembrane helix</keyword>
<feature type="region of interest" description="Disordered" evidence="1">
    <location>
        <begin position="1"/>
        <end position="23"/>
    </location>
</feature>
<comment type="caution">
    <text evidence="3">The sequence shown here is derived from an EMBL/GenBank/DDBJ whole genome shotgun (WGS) entry which is preliminary data.</text>
</comment>
<keyword evidence="2" id="KW-0472">Membrane</keyword>
<name>A0AAV0DZY9_9ASTE</name>
<feature type="compositionally biased region" description="Basic and acidic residues" evidence="1">
    <location>
        <begin position="62"/>
        <end position="71"/>
    </location>
</feature>
<feature type="transmembrane region" description="Helical" evidence="2">
    <location>
        <begin position="97"/>
        <end position="115"/>
    </location>
</feature>
<feature type="region of interest" description="Disordered" evidence="1">
    <location>
        <begin position="41"/>
        <end position="74"/>
    </location>
</feature>
<protein>
    <submittedName>
        <fullName evidence="3">Uncharacterized protein</fullName>
    </submittedName>
</protein>
<dbReference type="EMBL" id="CAMAPF010000208">
    <property type="protein sequence ID" value="CAH9113530.1"/>
    <property type="molecule type" value="Genomic_DNA"/>
</dbReference>
<accession>A0AAV0DZY9</accession>
<dbReference type="PANTHER" id="PTHR36374">
    <property type="entry name" value="OS01G0969000 PROTEIN"/>
    <property type="match status" value="1"/>
</dbReference>
<dbReference type="PANTHER" id="PTHR36374:SF1">
    <property type="entry name" value="OS01G0969000 PROTEIN"/>
    <property type="match status" value="1"/>
</dbReference>
<evidence type="ECO:0000256" key="1">
    <source>
        <dbReference type="SAM" id="MobiDB-lite"/>
    </source>
</evidence>
<evidence type="ECO:0000256" key="2">
    <source>
        <dbReference type="SAM" id="Phobius"/>
    </source>
</evidence>
<dbReference type="Proteomes" id="UP001152523">
    <property type="component" value="Unassembled WGS sequence"/>
</dbReference>
<reference evidence="3" key="1">
    <citation type="submission" date="2022-07" db="EMBL/GenBank/DDBJ databases">
        <authorList>
            <person name="Macas J."/>
            <person name="Novak P."/>
            <person name="Neumann P."/>
        </authorList>
    </citation>
    <scope>NUCLEOTIDE SEQUENCE</scope>
</reference>